<dbReference type="Pfam" id="PF04962">
    <property type="entry name" value="KduI"/>
    <property type="match status" value="1"/>
</dbReference>
<evidence type="ECO:0000256" key="2">
    <source>
        <dbReference type="ARBA" id="ARBA00008086"/>
    </source>
</evidence>
<dbReference type="EMBL" id="JTHP01000001">
    <property type="protein sequence ID" value="KJD47527.1"/>
    <property type="molecule type" value="Genomic_DNA"/>
</dbReference>
<feature type="binding site" evidence="6">
    <location>
        <position position="194"/>
    </location>
    <ligand>
        <name>Zn(2+)</name>
        <dbReference type="ChEBI" id="CHEBI:29105"/>
    </ligand>
</feature>
<evidence type="ECO:0000256" key="5">
    <source>
        <dbReference type="ARBA" id="ARBA00023235"/>
    </source>
</evidence>
<keyword evidence="8" id="KW-1185">Reference proteome</keyword>
<dbReference type="InterPro" id="IPR021120">
    <property type="entry name" value="KduI/IolB_isomerase"/>
</dbReference>
<evidence type="ECO:0000313" key="8">
    <source>
        <dbReference type="Proteomes" id="UP000032534"/>
    </source>
</evidence>
<dbReference type="GO" id="GO:0042840">
    <property type="term" value="P:D-glucuronate catabolic process"/>
    <property type="evidence" value="ECO:0007669"/>
    <property type="project" value="TreeGrafter"/>
</dbReference>
<dbReference type="SUPFAM" id="SSF51182">
    <property type="entry name" value="RmlC-like cupins"/>
    <property type="match status" value="1"/>
</dbReference>
<dbReference type="PANTHER" id="PTHR38461">
    <property type="entry name" value="4-DEOXY-L-THREO-5-HEXOSULOSE-URONATE KETOL-ISOMERASE"/>
    <property type="match status" value="1"/>
</dbReference>
<dbReference type="InterPro" id="IPR014710">
    <property type="entry name" value="RmlC-like_jellyroll"/>
</dbReference>
<name>A0A0D7XBC5_9BACL</name>
<feature type="binding site" evidence="6">
    <location>
        <position position="196"/>
    </location>
    <ligand>
        <name>Zn(2+)</name>
        <dbReference type="ChEBI" id="CHEBI:29105"/>
    </ligand>
</feature>
<comment type="cofactor">
    <cofactor evidence="6">
        <name>Zn(2+)</name>
        <dbReference type="ChEBI" id="CHEBI:29105"/>
    </cofactor>
    <text evidence="6">Binds 1 zinc ion per subunit.</text>
</comment>
<dbReference type="AlphaFoldDB" id="A0A0D7XBC5"/>
<accession>A0A0D7XBC5</accession>
<dbReference type="GO" id="GO:0045490">
    <property type="term" value="P:pectin catabolic process"/>
    <property type="evidence" value="ECO:0007669"/>
    <property type="project" value="UniProtKB-UniRule"/>
</dbReference>
<dbReference type="GO" id="GO:0008697">
    <property type="term" value="F:4-deoxy-L-threo-5-hexosulose-uronate ketol-isomerase activity"/>
    <property type="evidence" value="ECO:0007669"/>
    <property type="project" value="UniProtKB-UniRule"/>
</dbReference>
<dbReference type="Proteomes" id="UP000032534">
    <property type="component" value="Unassembled WGS sequence"/>
</dbReference>
<dbReference type="PANTHER" id="PTHR38461:SF1">
    <property type="entry name" value="4-DEOXY-L-THREO-5-HEXOSULOSE-URONATE KETOL-ISOMERASE"/>
    <property type="match status" value="1"/>
</dbReference>
<comment type="pathway">
    <text evidence="6">Glycan metabolism; pectin degradation; 2-dehydro-3-deoxy-D-gluconate from pectin: step 4/5.</text>
</comment>
<dbReference type="CDD" id="cd20491">
    <property type="entry name" value="cupin_KduI_C"/>
    <property type="match status" value="1"/>
</dbReference>
<evidence type="ECO:0000256" key="1">
    <source>
        <dbReference type="ARBA" id="ARBA00000552"/>
    </source>
</evidence>
<organism evidence="7 8">
    <name type="scientific">Paenibacillus terrae</name>
    <dbReference type="NCBI Taxonomy" id="159743"/>
    <lineage>
        <taxon>Bacteria</taxon>
        <taxon>Bacillati</taxon>
        <taxon>Bacillota</taxon>
        <taxon>Bacilli</taxon>
        <taxon>Bacillales</taxon>
        <taxon>Paenibacillaceae</taxon>
        <taxon>Paenibacillus</taxon>
    </lineage>
</organism>
<dbReference type="InterPro" id="IPR007045">
    <property type="entry name" value="KduI"/>
</dbReference>
<dbReference type="HAMAP" id="MF_00687">
    <property type="entry name" value="KduI"/>
    <property type="match status" value="1"/>
</dbReference>
<dbReference type="InterPro" id="IPR011051">
    <property type="entry name" value="RmlC_Cupin_sf"/>
</dbReference>
<gene>
    <name evidence="6" type="primary">kduI</name>
    <name evidence="7" type="ORF">QD47_00820</name>
</gene>
<comment type="function">
    <text evidence="6">Catalyzes the isomerization of 5-dehydro-4-deoxy-D-glucuronate to 3-deoxy-D-glycero-2,5-hexodiulosonate.</text>
</comment>
<comment type="similarity">
    <text evidence="2 6">Belongs to the KduI family.</text>
</comment>
<dbReference type="PIRSF" id="PIRSF006625">
    <property type="entry name" value="KduI"/>
    <property type="match status" value="1"/>
</dbReference>
<dbReference type="OrthoDB" id="9770644at2"/>
<dbReference type="Gene3D" id="2.60.120.10">
    <property type="entry name" value="Jelly Rolls"/>
    <property type="match status" value="1"/>
</dbReference>
<dbReference type="PATRIC" id="fig|159743.3.peg.191"/>
<keyword evidence="5 6" id="KW-0413">Isomerase</keyword>
<feature type="binding site" evidence="6">
    <location>
        <position position="243"/>
    </location>
    <ligand>
        <name>Zn(2+)</name>
        <dbReference type="ChEBI" id="CHEBI:29105"/>
    </ligand>
</feature>
<comment type="catalytic activity">
    <reaction evidence="1 6">
        <text>5-dehydro-4-deoxy-D-glucuronate = 3-deoxy-D-glycero-2,5-hexodiulosonate</text>
        <dbReference type="Rhea" id="RHEA:23896"/>
        <dbReference type="ChEBI" id="CHEBI:17117"/>
        <dbReference type="ChEBI" id="CHEBI:29071"/>
        <dbReference type="EC" id="5.3.1.17"/>
    </reaction>
</comment>
<protein>
    <recommendedName>
        <fullName evidence="6">4-deoxy-L-threo-5-hexosulose-uronate ketol-isomerase</fullName>
        <ecNumber evidence="6">5.3.1.17</ecNumber>
    </recommendedName>
    <alternativeName>
        <fullName evidence="6">5-keto-4-deoxyuronate isomerase</fullName>
    </alternativeName>
    <alternativeName>
        <fullName evidence="6">DKI isomerase</fullName>
    </alternativeName>
</protein>
<dbReference type="EC" id="5.3.1.17" evidence="6"/>
<dbReference type="NCBIfam" id="NF002091">
    <property type="entry name" value="PRK00924.1"/>
    <property type="match status" value="1"/>
</dbReference>
<comment type="caution">
    <text evidence="7">The sequence shown here is derived from an EMBL/GenBank/DDBJ whole genome shotgun (WGS) entry which is preliminary data.</text>
</comment>
<dbReference type="RefSeq" id="WP_044644318.1">
    <property type="nucleotide sequence ID" value="NZ_JTHP01000001.1"/>
</dbReference>
<evidence type="ECO:0000313" key="7">
    <source>
        <dbReference type="EMBL" id="KJD47527.1"/>
    </source>
</evidence>
<dbReference type="GO" id="GO:0008270">
    <property type="term" value="F:zinc ion binding"/>
    <property type="evidence" value="ECO:0007669"/>
    <property type="project" value="UniProtKB-UniRule"/>
</dbReference>
<dbReference type="CDD" id="cd20294">
    <property type="entry name" value="cupin_KduI_N"/>
    <property type="match status" value="1"/>
</dbReference>
<keyword evidence="4 6" id="KW-0862">Zinc</keyword>
<sequence length="276" mass="31412">MEMRYSTHPEHAKHFTTEELRQHYLIQELFVPEEVKLVYTHEDRVIIGGIHPVNKSVALEGSDQIKAETFLERRELGIFNVGGSGTVKVDGETYELNTKDCLYVGRGGKELIFESDSSSKPAKFYIVSALAHTTYPTTKQSFADVPSESLGAQETANNRTLRRFIHDEGIQSCQLVMGMTTLENGSVWNSMPTHVHDRRMEVYFYFELDENARMFHMMGEPNETRHLVMKNDEAVISPPWSIHCGAATGSYTFIWGMAGENKTYKDMDQVAMSELR</sequence>
<evidence type="ECO:0000256" key="6">
    <source>
        <dbReference type="HAMAP-Rule" id="MF_00687"/>
    </source>
</evidence>
<evidence type="ECO:0000256" key="3">
    <source>
        <dbReference type="ARBA" id="ARBA00022723"/>
    </source>
</evidence>
<proteinExistence type="inferred from homology"/>
<dbReference type="GO" id="GO:0019698">
    <property type="term" value="P:D-galacturonate catabolic process"/>
    <property type="evidence" value="ECO:0007669"/>
    <property type="project" value="TreeGrafter"/>
</dbReference>
<reference evidence="7 8" key="1">
    <citation type="submission" date="2014-11" db="EMBL/GenBank/DDBJ databases">
        <title>Draft Genome Sequences of Paenibacillus polymyxa NRRL B-30509 and Paenibacillus terrae NRRL B-30644, Strains from a Poultry Environment that Produce Tridecaptin A and Paenicidins.</title>
        <authorList>
            <person name="van Belkum M.J."/>
            <person name="Lohans C.T."/>
            <person name="Vederas J.C."/>
        </authorList>
    </citation>
    <scope>NUCLEOTIDE SEQUENCE [LARGE SCALE GENOMIC DNA]</scope>
    <source>
        <strain evidence="7 8">NRRL B-30644</strain>
    </source>
</reference>
<dbReference type="UniPathway" id="UPA00545">
    <property type="reaction ID" value="UER00826"/>
</dbReference>
<evidence type="ECO:0000256" key="4">
    <source>
        <dbReference type="ARBA" id="ARBA00022833"/>
    </source>
</evidence>
<feature type="binding site" evidence="6">
    <location>
        <position position="201"/>
    </location>
    <ligand>
        <name>Zn(2+)</name>
        <dbReference type="ChEBI" id="CHEBI:29105"/>
    </ligand>
</feature>
<keyword evidence="3 6" id="KW-0479">Metal-binding</keyword>
<dbReference type="Gene3D" id="2.60.120.520">
    <property type="entry name" value="pectin degrading enzyme 5-keto 4- deoxyuronate isomerase, domain 1"/>
    <property type="match status" value="1"/>
</dbReference>
<dbReference type="InterPro" id="IPR027449">
    <property type="entry name" value="KduI_N"/>
</dbReference>